<gene>
    <name evidence="4" type="primary">gdhIII</name>
    <name evidence="4" type="ORF">EVAR_17377_1</name>
</gene>
<dbReference type="STRING" id="151549.A0A4C1WFA5"/>
<feature type="region of interest" description="Disordered" evidence="2">
    <location>
        <begin position="244"/>
        <end position="266"/>
    </location>
</feature>
<dbReference type="Pfam" id="PF00106">
    <property type="entry name" value="adh_short"/>
    <property type="match status" value="1"/>
</dbReference>
<feature type="domain" description="Ketoreductase" evidence="3">
    <location>
        <begin position="6"/>
        <end position="190"/>
    </location>
</feature>
<dbReference type="PANTHER" id="PTHR43975:SF2">
    <property type="entry name" value="EG:BACR7A4.14 PROTEIN-RELATED"/>
    <property type="match status" value="1"/>
</dbReference>
<name>A0A4C1WFA5_EUMVA</name>
<evidence type="ECO:0000313" key="5">
    <source>
        <dbReference type="Proteomes" id="UP000299102"/>
    </source>
</evidence>
<reference evidence="4 5" key="1">
    <citation type="journal article" date="2019" name="Commun. Biol.">
        <title>The bagworm genome reveals a unique fibroin gene that provides high tensile strength.</title>
        <authorList>
            <person name="Kono N."/>
            <person name="Nakamura H."/>
            <person name="Ohtoshi R."/>
            <person name="Tomita M."/>
            <person name="Numata K."/>
            <person name="Arakawa K."/>
        </authorList>
    </citation>
    <scope>NUCLEOTIDE SEQUENCE [LARGE SCALE GENOMIC DNA]</scope>
</reference>
<dbReference type="EMBL" id="BGZK01000558">
    <property type="protein sequence ID" value="GBP50116.1"/>
    <property type="molecule type" value="Genomic_DNA"/>
</dbReference>
<organism evidence="4 5">
    <name type="scientific">Eumeta variegata</name>
    <name type="common">Bagworm moth</name>
    <name type="synonym">Eumeta japonica</name>
    <dbReference type="NCBI Taxonomy" id="151549"/>
    <lineage>
        <taxon>Eukaryota</taxon>
        <taxon>Metazoa</taxon>
        <taxon>Ecdysozoa</taxon>
        <taxon>Arthropoda</taxon>
        <taxon>Hexapoda</taxon>
        <taxon>Insecta</taxon>
        <taxon>Pterygota</taxon>
        <taxon>Neoptera</taxon>
        <taxon>Endopterygota</taxon>
        <taxon>Lepidoptera</taxon>
        <taxon>Glossata</taxon>
        <taxon>Ditrysia</taxon>
        <taxon>Tineoidea</taxon>
        <taxon>Psychidae</taxon>
        <taxon>Oiketicinae</taxon>
        <taxon>Eumeta</taxon>
    </lineage>
</organism>
<dbReference type="Gene3D" id="3.40.50.720">
    <property type="entry name" value="NAD(P)-binding Rossmann-like Domain"/>
    <property type="match status" value="1"/>
</dbReference>
<dbReference type="PRINTS" id="PR00080">
    <property type="entry name" value="SDRFAMILY"/>
</dbReference>
<proteinExistence type="inferred from homology"/>
<dbReference type="PANTHER" id="PTHR43975">
    <property type="entry name" value="ZGC:101858"/>
    <property type="match status" value="1"/>
</dbReference>
<evidence type="ECO:0000256" key="2">
    <source>
        <dbReference type="SAM" id="MobiDB-lite"/>
    </source>
</evidence>
<evidence type="ECO:0000313" key="4">
    <source>
        <dbReference type="EMBL" id="GBP50116.1"/>
    </source>
</evidence>
<comment type="caution">
    <text evidence="4">The sequence shown here is derived from an EMBL/GenBank/DDBJ whole genome shotgun (WGS) entry which is preliminary data.</text>
</comment>
<comment type="similarity">
    <text evidence="1">Belongs to the short-chain dehydrogenases/reductases (SDR) family.</text>
</comment>
<protein>
    <submittedName>
        <fullName evidence="4">Glucose 1-dehydrogenase 3</fullName>
    </submittedName>
</protein>
<evidence type="ECO:0000259" key="3">
    <source>
        <dbReference type="SMART" id="SM00822"/>
    </source>
</evidence>
<dbReference type="OrthoDB" id="47007at2759"/>
<dbReference type="FunFam" id="3.40.50.720:FF:000084">
    <property type="entry name" value="Short-chain dehydrogenase reductase"/>
    <property type="match status" value="1"/>
</dbReference>
<dbReference type="PRINTS" id="PR00081">
    <property type="entry name" value="GDHRDH"/>
</dbReference>
<dbReference type="Proteomes" id="UP000299102">
    <property type="component" value="Unassembled WGS sequence"/>
</dbReference>
<feature type="compositionally biased region" description="Polar residues" evidence="2">
    <location>
        <begin position="245"/>
        <end position="263"/>
    </location>
</feature>
<dbReference type="InterPro" id="IPR036291">
    <property type="entry name" value="NAD(P)-bd_dom_sf"/>
</dbReference>
<dbReference type="AlphaFoldDB" id="A0A4C1WFA5"/>
<dbReference type="InterPro" id="IPR057326">
    <property type="entry name" value="KR_dom"/>
</dbReference>
<accession>A0A4C1WFA5</accession>
<sequence>MDFKNKVVLVTGGSSGIGRAIALHFSRQSAKIIIVGRNEDALKEVASACTKNSEHRAVYVKADVSKDADVERIVDVTRKSFGRLDVLVNNAGVFISDDIFTATAESFDAHINTNLRGTFNLTRLFVPLLIESKGNVINISGVEAVKYWEGLLTDSLSKVAIQHLTKYVAYELASKKVRSNSIALGYVVGTKIIERAGINPEEFGRDFVKSVPLGEFIKPEESRWSRSRSRERYFGAFTLAAGPDSSGTEYAADQSSEHSTPANSPRHYIKPETVREIMPNSYVVDPCRDQLGNLAPARKSTCLTEKRQHWPMGARIVGAPLRRAGLRGADYKLFTLVQRRIEAADDRHRLRGTVLRQCSAE</sequence>
<dbReference type="SUPFAM" id="SSF51735">
    <property type="entry name" value="NAD(P)-binding Rossmann-fold domains"/>
    <property type="match status" value="1"/>
</dbReference>
<evidence type="ECO:0000256" key="1">
    <source>
        <dbReference type="RuleBase" id="RU000363"/>
    </source>
</evidence>
<dbReference type="SMART" id="SM00822">
    <property type="entry name" value="PKS_KR"/>
    <property type="match status" value="1"/>
</dbReference>
<keyword evidence="5" id="KW-1185">Reference proteome</keyword>
<dbReference type="InterPro" id="IPR002347">
    <property type="entry name" value="SDR_fam"/>
</dbReference>